<dbReference type="AlphaFoldDB" id="A0A2G8JS80"/>
<proteinExistence type="predicted"/>
<dbReference type="PANTHER" id="PTHR31424">
    <property type="entry name" value="PROTEIN CBG23806"/>
    <property type="match status" value="1"/>
</dbReference>
<keyword evidence="2" id="KW-1185">Reference proteome</keyword>
<organism evidence="1 2">
    <name type="scientific">Stichopus japonicus</name>
    <name type="common">Sea cucumber</name>
    <dbReference type="NCBI Taxonomy" id="307972"/>
    <lineage>
        <taxon>Eukaryota</taxon>
        <taxon>Metazoa</taxon>
        <taxon>Echinodermata</taxon>
        <taxon>Eleutherozoa</taxon>
        <taxon>Echinozoa</taxon>
        <taxon>Holothuroidea</taxon>
        <taxon>Aspidochirotacea</taxon>
        <taxon>Aspidochirotida</taxon>
        <taxon>Stichopodidae</taxon>
        <taxon>Apostichopus</taxon>
    </lineage>
</organism>
<accession>A0A2G8JS80</accession>
<evidence type="ECO:0000313" key="1">
    <source>
        <dbReference type="EMBL" id="PIK38579.1"/>
    </source>
</evidence>
<dbReference type="OrthoDB" id="10062908at2759"/>
<sequence>MDYLSSPLILQLLSSWLWSLEAGPLFVMCMALWSLYRLLHEYVVLCSGLISSESIINCLCSLSGSTAVVVFEGFPASSHLYLYTVGQLSPLQSTAVSNASLTQFLQVQSGLLTFEVQYTDSRTWKRDAAEQSSGTKGCRMWTGAYTISKPGAPAYGIILTMPPLAAKRRAIRAIVAKQIQNPKAATSTWRKTKSIIPHQPTTQRQQGVRWRIYPFLGKATILGAHPVPIQVMHLPKPRKSSSKVLPPPPTVKKRSQILARTRELLSKDCTDVQLLKQFRISAECESSLRAQQADIIDDINISACWLPLVHKDEDGGTIIKKTPWVTVRSLQAKVFQLQLKAYNLLEWNAVIPHDEVWLKIGGDKGGGNFKQMTHCIILKLAFKSTVSSFRSCPAVKNGSE</sequence>
<dbReference type="PANTHER" id="PTHR31424:SF3">
    <property type="entry name" value="RING-TYPE DOMAIN-CONTAINING PROTEIN"/>
    <property type="match status" value="1"/>
</dbReference>
<name>A0A2G8JS80_STIJA</name>
<gene>
    <name evidence="1" type="ORF">BSL78_24587</name>
</gene>
<protein>
    <submittedName>
        <fullName evidence="1">Uncharacterized protein</fullName>
    </submittedName>
</protein>
<reference evidence="1 2" key="1">
    <citation type="journal article" date="2017" name="PLoS Biol.">
        <title>The sea cucumber genome provides insights into morphological evolution and visceral regeneration.</title>
        <authorList>
            <person name="Zhang X."/>
            <person name="Sun L."/>
            <person name="Yuan J."/>
            <person name="Sun Y."/>
            <person name="Gao Y."/>
            <person name="Zhang L."/>
            <person name="Li S."/>
            <person name="Dai H."/>
            <person name="Hamel J.F."/>
            <person name="Liu C."/>
            <person name="Yu Y."/>
            <person name="Liu S."/>
            <person name="Lin W."/>
            <person name="Guo K."/>
            <person name="Jin S."/>
            <person name="Xu P."/>
            <person name="Storey K.B."/>
            <person name="Huan P."/>
            <person name="Zhang T."/>
            <person name="Zhou Y."/>
            <person name="Zhang J."/>
            <person name="Lin C."/>
            <person name="Li X."/>
            <person name="Xing L."/>
            <person name="Huo D."/>
            <person name="Sun M."/>
            <person name="Wang L."/>
            <person name="Mercier A."/>
            <person name="Li F."/>
            <person name="Yang H."/>
            <person name="Xiang J."/>
        </authorList>
    </citation>
    <scope>NUCLEOTIDE SEQUENCE [LARGE SCALE GENOMIC DNA]</scope>
    <source>
        <strain evidence="1">Shaxun</strain>
        <tissue evidence="1">Muscle</tissue>
    </source>
</reference>
<dbReference type="EMBL" id="MRZV01001343">
    <property type="protein sequence ID" value="PIK38579.1"/>
    <property type="molecule type" value="Genomic_DNA"/>
</dbReference>
<evidence type="ECO:0000313" key="2">
    <source>
        <dbReference type="Proteomes" id="UP000230750"/>
    </source>
</evidence>
<comment type="caution">
    <text evidence="1">The sequence shown here is derived from an EMBL/GenBank/DDBJ whole genome shotgun (WGS) entry which is preliminary data.</text>
</comment>
<dbReference type="Proteomes" id="UP000230750">
    <property type="component" value="Unassembled WGS sequence"/>
</dbReference>